<proteinExistence type="predicted"/>
<feature type="transmembrane region" description="Helical" evidence="1">
    <location>
        <begin position="88"/>
        <end position="107"/>
    </location>
</feature>
<dbReference type="AlphaFoldDB" id="A0A3B0W745"/>
<sequence>MTAAEWLLQYNWMIALTVGVGVISWVVLILQAIFHDKRIALIGVFGSLLFSFTFLFPQIIPQLIKYSASALCLLFFIWFVIKNCRKIEIYLSAIGVVLSSASGYWLYQSYSLAG</sequence>
<evidence type="ECO:0000313" key="2">
    <source>
        <dbReference type="EMBL" id="VAW48240.1"/>
    </source>
</evidence>
<keyword evidence="1" id="KW-0812">Transmembrane</keyword>
<keyword evidence="1" id="KW-0472">Membrane</keyword>
<name>A0A3B0W745_9ZZZZ</name>
<feature type="transmembrane region" description="Helical" evidence="1">
    <location>
        <begin position="12"/>
        <end position="32"/>
    </location>
</feature>
<keyword evidence="1" id="KW-1133">Transmembrane helix</keyword>
<organism evidence="2">
    <name type="scientific">hydrothermal vent metagenome</name>
    <dbReference type="NCBI Taxonomy" id="652676"/>
    <lineage>
        <taxon>unclassified sequences</taxon>
        <taxon>metagenomes</taxon>
        <taxon>ecological metagenomes</taxon>
    </lineage>
</organism>
<dbReference type="EMBL" id="UOFA01000396">
    <property type="protein sequence ID" value="VAW48240.1"/>
    <property type="molecule type" value="Genomic_DNA"/>
</dbReference>
<accession>A0A3B0W745</accession>
<feature type="transmembrane region" description="Helical" evidence="1">
    <location>
        <begin position="39"/>
        <end position="57"/>
    </location>
</feature>
<protein>
    <submittedName>
        <fullName evidence="2">Uncharacterized protein</fullName>
    </submittedName>
</protein>
<feature type="transmembrane region" description="Helical" evidence="1">
    <location>
        <begin position="63"/>
        <end position="81"/>
    </location>
</feature>
<evidence type="ECO:0000256" key="1">
    <source>
        <dbReference type="SAM" id="Phobius"/>
    </source>
</evidence>
<gene>
    <name evidence="2" type="ORF">MNBD_GAMMA02-379</name>
</gene>
<reference evidence="2" key="1">
    <citation type="submission" date="2018-06" db="EMBL/GenBank/DDBJ databases">
        <authorList>
            <person name="Zhirakovskaya E."/>
        </authorList>
    </citation>
    <scope>NUCLEOTIDE SEQUENCE</scope>
</reference>